<keyword evidence="3" id="KW-1185">Reference proteome</keyword>
<gene>
    <name evidence="2" type="ORF">TrRE_jg8867</name>
</gene>
<protein>
    <submittedName>
        <fullName evidence="2">Uncharacterized protein</fullName>
    </submittedName>
</protein>
<dbReference type="EMBL" id="BRXZ01002590">
    <property type="protein sequence ID" value="GMH65801.1"/>
    <property type="molecule type" value="Genomic_DNA"/>
</dbReference>
<evidence type="ECO:0000313" key="3">
    <source>
        <dbReference type="Proteomes" id="UP001165082"/>
    </source>
</evidence>
<accession>A0A9W7A911</accession>
<organism evidence="2 3">
    <name type="scientific">Triparma retinervis</name>
    <dbReference type="NCBI Taxonomy" id="2557542"/>
    <lineage>
        <taxon>Eukaryota</taxon>
        <taxon>Sar</taxon>
        <taxon>Stramenopiles</taxon>
        <taxon>Ochrophyta</taxon>
        <taxon>Bolidophyceae</taxon>
        <taxon>Parmales</taxon>
        <taxon>Triparmaceae</taxon>
        <taxon>Triparma</taxon>
    </lineage>
</organism>
<feature type="region of interest" description="Disordered" evidence="1">
    <location>
        <begin position="1"/>
        <end position="33"/>
    </location>
</feature>
<feature type="region of interest" description="Disordered" evidence="1">
    <location>
        <begin position="76"/>
        <end position="99"/>
    </location>
</feature>
<comment type="caution">
    <text evidence="2">The sequence shown here is derived from an EMBL/GenBank/DDBJ whole genome shotgun (WGS) entry which is preliminary data.</text>
</comment>
<feature type="compositionally biased region" description="Basic and acidic residues" evidence="1">
    <location>
        <begin position="85"/>
        <end position="99"/>
    </location>
</feature>
<proteinExistence type="predicted"/>
<dbReference type="Proteomes" id="UP001165082">
    <property type="component" value="Unassembled WGS sequence"/>
</dbReference>
<dbReference type="AlphaFoldDB" id="A0A9W7A911"/>
<evidence type="ECO:0000256" key="1">
    <source>
        <dbReference type="SAM" id="MobiDB-lite"/>
    </source>
</evidence>
<sequence>MGSACSTKVDADSAQPDAPSSKRRVSVQSSRRSSRIVSIVSMFRLGNKEQSDELGAVDMLTAQNIKEFNEDFKIDGWDSDEEKEVGDKKKEEDKDKDKE</sequence>
<evidence type="ECO:0000313" key="2">
    <source>
        <dbReference type="EMBL" id="GMH65801.1"/>
    </source>
</evidence>
<reference evidence="2" key="1">
    <citation type="submission" date="2022-07" db="EMBL/GenBank/DDBJ databases">
        <title>Genome analysis of Parmales, a sister group of diatoms, reveals the evolutionary specialization of diatoms from phago-mixotrophs to photoautotrophs.</title>
        <authorList>
            <person name="Ban H."/>
            <person name="Sato S."/>
            <person name="Yoshikawa S."/>
            <person name="Kazumasa Y."/>
            <person name="Nakamura Y."/>
            <person name="Ichinomiya M."/>
            <person name="Saitoh K."/>
            <person name="Sato N."/>
            <person name="Blanc-Mathieu R."/>
            <person name="Endo H."/>
            <person name="Kuwata A."/>
            <person name="Ogata H."/>
        </authorList>
    </citation>
    <scope>NUCLEOTIDE SEQUENCE</scope>
</reference>
<name>A0A9W7A911_9STRA</name>